<name>A0A5N6PPW4_9ASTR</name>
<dbReference type="NCBIfam" id="TIGR01615">
    <property type="entry name" value="A_thal_3542"/>
    <property type="match status" value="1"/>
</dbReference>
<dbReference type="AlphaFoldDB" id="A0A5N6PPW4"/>
<reference evidence="1 2" key="1">
    <citation type="submission" date="2019-05" db="EMBL/GenBank/DDBJ databases">
        <title>Mikania micrantha, genome provides insights into the molecular mechanism of rapid growth.</title>
        <authorList>
            <person name="Liu B."/>
        </authorList>
    </citation>
    <scope>NUCLEOTIDE SEQUENCE [LARGE SCALE GENOMIC DNA]</scope>
    <source>
        <strain evidence="1">NLD-2019</strain>
        <tissue evidence="1">Leaf</tissue>
    </source>
</reference>
<evidence type="ECO:0000313" key="2">
    <source>
        <dbReference type="Proteomes" id="UP000326396"/>
    </source>
</evidence>
<dbReference type="Proteomes" id="UP000326396">
    <property type="component" value="Linkage Group LG11"/>
</dbReference>
<sequence>MEVFQSTRSNKQIFHRNVMSFLQNLGYNAAICKTKWESSGGLTSGNYEFIDVVRSDSGTRYFIDGNFSGEFDIARETKHFRRIRQHLPAVYVGKSEDLKQIVKLLSDATRLSLKRIRLVADGGG</sequence>
<evidence type="ECO:0000313" key="1">
    <source>
        <dbReference type="EMBL" id="KAD6795506.1"/>
    </source>
</evidence>
<keyword evidence="2" id="KW-1185">Reference proteome</keyword>
<dbReference type="InterPro" id="IPR006502">
    <property type="entry name" value="PDDEXK-like"/>
</dbReference>
<dbReference type="OrthoDB" id="548115at2759"/>
<protein>
    <submittedName>
        <fullName evidence="1">Uncharacterized protein</fullName>
    </submittedName>
</protein>
<dbReference type="PANTHER" id="PTHR31579:SF84">
    <property type="entry name" value="F21O3.6 PROTEIN"/>
    <property type="match status" value="1"/>
</dbReference>
<dbReference type="PANTHER" id="PTHR31579">
    <property type="entry name" value="OS03G0796600 PROTEIN"/>
    <property type="match status" value="1"/>
</dbReference>
<dbReference type="Pfam" id="PF04720">
    <property type="entry name" value="PDDEXK_6"/>
    <property type="match status" value="1"/>
</dbReference>
<comment type="caution">
    <text evidence="1">The sequence shown here is derived from an EMBL/GenBank/DDBJ whole genome shotgun (WGS) entry which is preliminary data.</text>
</comment>
<organism evidence="1 2">
    <name type="scientific">Mikania micrantha</name>
    <name type="common">bitter vine</name>
    <dbReference type="NCBI Taxonomy" id="192012"/>
    <lineage>
        <taxon>Eukaryota</taxon>
        <taxon>Viridiplantae</taxon>
        <taxon>Streptophyta</taxon>
        <taxon>Embryophyta</taxon>
        <taxon>Tracheophyta</taxon>
        <taxon>Spermatophyta</taxon>
        <taxon>Magnoliopsida</taxon>
        <taxon>eudicotyledons</taxon>
        <taxon>Gunneridae</taxon>
        <taxon>Pentapetalae</taxon>
        <taxon>asterids</taxon>
        <taxon>campanulids</taxon>
        <taxon>Asterales</taxon>
        <taxon>Asteraceae</taxon>
        <taxon>Asteroideae</taxon>
        <taxon>Heliantheae alliance</taxon>
        <taxon>Eupatorieae</taxon>
        <taxon>Mikania</taxon>
    </lineage>
</organism>
<gene>
    <name evidence="1" type="ORF">E3N88_06402</name>
</gene>
<proteinExistence type="predicted"/>
<accession>A0A5N6PPW4</accession>
<dbReference type="EMBL" id="SZYD01000003">
    <property type="protein sequence ID" value="KAD6795506.1"/>
    <property type="molecule type" value="Genomic_DNA"/>
</dbReference>